<proteinExistence type="inferred from homology"/>
<dbReference type="PROSITE" id="PS51195">
    <property type="entry name" value="Q_MOTIF"/>
    <property type="match status" value="1"/>
</dbReference>
<dbReference type="InterPro" id="IPR014014">
    <property type="entry name" value="RNA_helicase_DEAD_Q_motif"/>
</dbReference>
<dbReference type="InterPro" id="IPR050079">
    <property type="entry name" value="DEAD_box_RNA_helicase"/>
</dbReference>
<dbReference type="GO" id="GO:0005524">
    <property type="term" value="F:ATP binding"/>
    <property type="evidence" value="ECO:0007669"/>
    <property type="project" value="UniProtKB-KW"/>
</dbReference>
<feature type="compositionally biased region" description="Basic residues" evidence="14">
    <location>
        <begin position="640"/>
        <end position="656"/>
    </location>
</feature>
<dbReference type="GO" id="GO:0003724">
    <property type="term" value="F:RNA helicase activity"/>
    <property type="evidence" value="ECO:0007669"/>
    <property type="project" value="UniProtKB-EC"/>
</dbReference>
<evidence type="ECO:0000256" key="5">
    <source>
        <dbReference type="ARBA" id="ARBA00022741"/>
    </source>
</evidence>
<feature type="region of interest" description="Disordered" evidence="14">
    <location>
        <begin position="382"/>
        <end position="444"/>
    </location>
</feature>
<dbReference type="Gene3D" id="3.40.50.300">
    <property type="entry name" value="P-loop containing nucleotide triphosphate hydrolases"/>
    <property type="match status" value="2"/>
</dbReference>
<evidence type="ECO:0000256" key="7">
    <source>
        <dbReference type="ARBA" id="ARBA00022806"/>
    </source>
</evidence>
<dbReference type="GO" id="GO:0010467">
    <property type="term" value="P:gene expression"/>
    <property type="evidence" value="ECO:0007669"/>
    <property type="project" value="UniProtKB-ARBA"/>
</dbReference>
<dbReference type="Pfam" id="PF00270">
    <property type="entry name" value="DEAD"/>
    <property type="match status" value="1"/>
</dbReference>
<evidence type="ECO:0000313" key="18">
    <source>
        <dbReference type="EMBL" id="TKA64728.1"/>
    </source>
</evidence>
<dbReference type="SUPFAM" id="SSF52540">
    <property type="entry name" value="P-loop containing nucleoside triphosphate hydrolases"/>
    <property type="match status" value="2"/>
</dbReference>
<dbReference type="CDD" id="cd17961">
    <property type="entry name" value="DEADc_DDX56"/>
    <property type="match status" value="1"/>
</dbReference>
<sequence length="675" mass="74991">MKRKLDEKDIPAADEKRPTKAAKTAQPTFADLNLDPRLLQAITREKFATPTPVQAQGIPLALSGKDVLARAKTGSGKTLAYLLPIIHSILHRKGGTSKAKQTTALILLPTKELATQVTATLKIFTAFCGQDVRYENISKKEDAAVTRARLAENPDIIISTPSRAVSWLNQDVLKLEALLHLVIDEADLVLSYGYEDDLQSLASALPPGVQKLMMSATLRTELDTLTSLFFPQNTANDVEQTQPTILDLSALEAETASTSTNLSQYTVRTAEDDKFLLIYTIFKLQLIKGKVIVFVADVDRCYRVKLFLEQFGTRSCVLNSELPVNSRLHAVEEFNKGVFDVIIANDEKEVVGNEGQSGRRKRRERAEKKKMEELEELEELVVAEDEGGGKAESEEKAEEAVTAPAIDADADDDADDAAEDEVEANTTPKPIEASKKPKRNRKDREFGISRGIDFRRVACVLNFDLPTTAKSYTHRIGRTARAGQSGIALSFYVPKELYRKHKPTSIPQCEQDEGVLEAIVAEQEAKGAKVDVWQFDMAKLEGFRYRFTDALRGVTRIAVREARTRELRQALINSDKLARHFEENPEELRHLRHDGESHAIRVQPHLKHVPEYLLPAGGQKAVARDVGFVGLRKESENGLRKRRAFNKGRGKGKMGVKGRGADPLKSLNAKGRGKK</sequence>
<keyword evidence="19" id="KW-1185">Reference proteome</keyword>
<dbReference type="InterPro" id="IPR027417">
    <property type="entry name" value="P-loop_NTPase"/>
</dbReference>
<dbReference type="PANTHER" id="PTHR47959">
    <property type="entry name" value="ATP-DEPENDENT RNA HELICASE RHLE-RELATED"/>
    <property type="match status" value="1"/>
</dbReference>
<feature type="compositionally biased region" description="Acidic residues" evidence="14">
    <location>
        <begin position="408"/>
        <end position="423"/>
    </location>
</feature>
<dbReference type="OrthoDB" id="1191041at2759"/>
<comment type="catalytic activity">
    <reaction evidence="12">
        <text>ATP + H2O = ADP + phosphate + H(+)</text>
        <dbReference type="Rhea" id="RHEA:13065"/>
        <dbReference type="ChEBI" id="CHEBI:15377"/>
        <dbReference type="ChEBI" id="CHEBI:15378"/>
        <dbReference type="ChEBI" id="CHEBI:30616"/>
        <dbReference type="ChEBI" id="CHEBI:43474"/>
        <dbReference type="ChEBI" id="CHEBI:456216"/>
        <dbReference type="EC" id="3.6.4.13"/>
    </reaction>
</comment>
<dbReference type="SMART" id="SM00487">
    <property type="entry name" value="DEXDc"/>
    <property type="match status" value="1"/>
</dbReference>
<dbReference type="InterPro" id="IPR011545">
    <property type="entry name" value="DEAD/DEAH_box_helicase_dom"/>
</dbReference>
<dbReference type="GO" id="GO:0042254">
    <property type="term" value="P:ribosome biogenesis"/>
    <property type="evidence" value="ECO:0007669"/>
    <property type="project" value="UniProtKB-KW"/>
</dbReference>
<dbReference type="EC" id="3.6.4.13" evidence="3"/>
<evidence type="ECO:0000256" key="12">
    <source>
        <dbReference type="ARBA" id="ARBA00047984"/>
    </source>
</evidence>
<keyword evidence="7" id="KW-0347">Helicase</keyword>
<feature type="region of interest" description="Disordered" evidence="14">
    <location>
        <begin position="1"/>
        <end position="26"/>
    </location>
</feature>
<evidence type="ECO:0000256" key="11">
    <source>
        <dbReference type="ARBA" id="ARBA00038041"/>
    </source>
</evidence>
<reference evidence="18 19" key="1">
    <citation type="submission" date="2017-03" db="EMBL/GenBank/DDBJ databases">
        <title>Genomes of endolithic fungi from Antarctica.</title>
        <authorList>
            <person name="Coleine C."/>
            <person name="Masonjones S."/>
            <person name="Stajich J.E."/>
        </authorList>
    </citation>
    <scope>NUCLEOTIDE SEQUENCE [LARGE SCALE GENOMIC DNA]</scope>
    <source>
        <strain evidence="18 19">CCFEE 5184</strain>
    </source>
</reference>
<keyword evidence="4" id="KW-0690">Ribosome biogenesis</keyword>
<evidence type="ECO:0000259" key="17">
    <source>
        <dbReference type="PROSITE" id="PS51195"/>
    </source>
</evidence>
<accession>A0A4U0WPY2</accession>
<dbReference type="STRING" id="329884.A0A4U0WPY2"/>
<keyword evidence="5" id="KW-0547">Nucleotide-binding</keyword>
<organism evidence="18 19">
    <name type="scientific">Friedmanniomyces simplex</name>
    <dbReference type="NCBI Taxonomy" id="329884"/>
    <lineage>
        <taxon>Eukaryota</taxon>
        <taxon>Fungi</taxon>
        <taxon>Dikarya</taxon>
        <taxon>Ascomycota</taxon>
        <taxon>Pezizomycotina</taxon>
        <taxon>Dothideomycetes</taxon>
        <taxon>Dothideomycetidae</taxon>
        <taxon>Mycosphaerellales</taxon>
        <taxon>Teratosphaeriaceae</taxon>
        <taxon>Friedmanniomyces</taxon>
    </lineage>
</organism>
<gene>
    <name evidence="18" type="ORF">B0A55_11259</name>
</gene>
<comment type="subcellular location">
    <subcellularLocation>
        <location evidence="2">Nucleus</location>
    </subcellularLocation>
</comment>
<dbReference type="GO" id="GO:0005634">
    <property type="term" value="C:nucleus"/>
    <property type="evidence" value="ECO:0007669"/>
    <property type="project" value="UniProtKB-SubCell"/>
</dbReference>
<keyword evidence="9" id="KW-0694">RNA-binding</keyword>
<dbReference type="GO" id="GO:0005829">
    <property type="term" value="C:cytosol"/>
    <property type="evidence" value="ECO:0007669"/>
    <property type="project" value="TreeGrafter"/>
</dbReference>
<keyword evidence="10" id="KW-0539">Nucleus</keyword>
<evidence type="ECO:0000256" key="3">
    <source>
        <dbReference type="ARBA" id="ARBA00012552"/>
    </source>
</evidence>
<comment type="similarity">
    <text evidence="11">Belongs to the DEAD box helicase family. DDX56/DBP9 subfamily.</text>
</comment>
<protein>
    <recommendedName>
        <fullName evidence="3">RNA helicase</fullName>
        <ecNumber evidence="3">3.6.4.13</ecNumber>
    </recommendedName>
</protein>
<dbReference type="SMART" id="SM00490">
    <property type="entry name" value="HELICc"/>
    <property type="match status" value="1"/>
</dbReference>
<dbReference type="PANTHER" id="PTHR47959:SF21">
    <property type="entry name" value="DEAD-BOX HELICASE 56"/>
    <property type="match status" value="1"/>
</dbReference>
<name>A0A4U0WPY2_9PEZI</name>
<feature type="domain" description="Helicase ATP-binding" evidence="15">
    <location>
        <begin position="58"/>
        <end position="236"/>
    </location>
</feature>
<evidence type="ECO:0000313" key="19">
    <source>
        <dbReference type="Proteomes" id="UP000309340"/>
    </source>
</evidence>
<evidence type="ECO:0000259" key="16">
    <source>
        <dbReference type="PROSITE" id="PS51194"/>
    </source>
</evidence>
<dbReference type="CDD" id="cd18787">
    <property type="entry name" value="SF2_C_DEAD"/>
    <property type="match status" value="1"/>
</dbReference>
<evidence type="ECO:0000256" key="2">
    <source>
        <dbReference type="ARBA" id="ARBA00004123"/>
    </source>
</evidence>
<evidence type="ECO:0000256" key="6">
    <source>
        <dbReference type="ARBA" id="ARBA00022801"/>
    </source>
</evidence>
<evidence type="ECO:0000256" key="1">
    <source>
        <dbReference type="ARBA" id="ARBA00003706"/>
    </source>
</evidence>
<evidence type="ECO:0000256" key="13">
    <source>
        <dbReference type="PROSITE-ProRule" id="PRU00552"/>
    </source>
</evidence>
<dbReference type="InterPro" id="IPR014001">
    <property type="entry name" value="Helicase_ATP-bd"/>
</dbReference>
<dbReference type="Proteomes" id="UP000309340">
    <property type="component" value="Unassembled WGS sequence"/>
</dbReference>
<feature type="domain" description="Helicase C-terminal" evidence="16">
    <location>
        <begin position="369"/>
        <end position="538"/>
    </location>
</feature>
<dbReference type="AlphaFoldDB" id="A0A4U0WPY2"/>
<dbReference type="PROSITE" id="PS51194">
    <property type="entry name" value="HELICASE_CTER"/>
    <property type="match status" value="1"/>
</dbReference>
<keyword evidence="8" id="KW-0067">ATP-binding</keyword>
<evidence type="ECO:0000259" key="15">
    <source>
        <dbReference type="PROSITE" id="PS51192"/>
    </source>
</evidence>
<dbReference type="PROSITE" id="PS51192">
    <property type="entry name" value="HELICASE_ATP_BIND_1"/>
    <property type="match status" value="1"/>
</dbReference>
<dbReference type="GO" id="GO:0003723">
    <property type="term" value="F:RNA binding"/>
    <property type="evidence" value="ECO:0007669"/>
    <property type="project" value="UniProtKB-KW"/>
</dbReference>
<comment type="function">
    <text evidence="1">ATP-binding RNA helicase involved in the biogenesis of 60S ribosomal subunits and is required for the normal formation of 25S and 5.8S rRNAs.</text>
</comment>
<feature type="domain" description="DEAD-box RNA helicase Q" evidence="17">
    <location>
        <begin position="27"/>
        <end position="55"/>
    </location>
</feature>
<feature type="region of interest" description="Disordered" evidence="14">
    <location>
        <begin position="639"/>
        <end position="675"/>
    </location>
</feature>
<evidence type="ECO:0000256" key="9">
    <source>
        <dbReference type="ARBA" id="ARBA00022884"/>
    </source>
</evidence>
<evidence type="ECO:0000256" key="4">
    <source>
        <dbReference type="ARBA" id="ARBA00022517"/>
    </source>
</evidence>
<feature type="short sequence motif" description="Q motif" evidence="13">
    <location>
        <begin position="27"/>
        <end position="55"/>
    </location>
</feature>
<evidence type="ECO:0000256" key="8">
    <source>
        <dbReference type="ARBA" id="ARBA00022840"/>
    </source>
</evidence>
<comment type="caution">
    <text evidence="18">The sequence shown here is derived from an EMBL/GenBank/DDBJ whole genome shotgun (WGS) entry which is preliminary data.</text>
</comment>
<evidence type="ECO:0000256" key="10">
    <source>
        <dbReference type="ARBA" id="ARBA00023242"/>
    </source>
</evidence>
<keyword evidence="6" id="KW-0378">Hydrolase</keyword>
<dbReference type="InterPro" id="IPR001650">
    <property type="entry name" value="Helicase_C-like"/>
</dbReference>
<dbReference type="Pfam" id="PF00271">
    <property type="entry name" value="Helicase_C"/>
    <property type="match status" value="2"/>
</dbReference>
<evidence type="ECO:0000256" key="14">
    <source>
        <dbReference type="SAM" id="MobiDB-lite"/>
    </source>
</evidence>
<feature type="compositionally biased region" description="Basic and acidic residues" evidence="14">
    <location>
        <begin position="1"/>
        <end position="18"/>
    </location>
</feature>
<dbReference type="EMBL" id="NAJQ01000806">
    <property type="protein sequence ID" value="TKA64728.1"/>
    <property type="molecule type" value="Genomic_DNA"/>
</dbReference>
<dbReference type="GO" id="GO:0016787">
    <property type="term" value="F:hydrolase activity"/>
    <property type="evidence" value="ECO:0007669"/>
    <property type="project" value="UniProtKB-KW"/>
</dbReference>